<evidence type="ECO:0000256" key="1">
    <source>
        <dbReference type="SAM" id="SignalP"/>
    </source>
</evidence>
<reference evidence="2" key="1">
    <citation type="journal article" date="2021" name="Nat. Commun.">
        <title>Genetic determinants of endophytism in the Arabidopsis root mycobiome.</title>
        <authorList>
            <person name="Mesny F."/>
            <person name="Miyauchi S."/>
            <person name="Thiergart T."/>
            <person name="Pickel B."/>
            <person name="Atanasova L."/>
            <person name="Karlsson M."/>
            <person name="Huettel B."/>
            <person name="Barry K.W."/>
            <person name="Haridas S."/>
            <person name="Chen C."/>
            <person name="Bauer D."/>
            <person name="Andreopoulos W."/>
            <person name="Pangilinan J."/>
            <person name="LaButti K."/>
            <person name="Riley R."/>
            <person name="Lipzen A."/>
            <person name="Clum A."/>
            <person name="Drula E."/>
            <person name="Henrissat B."/>
            <person name="Kohler A."/>
            <person name="Grigoriev I.V."/>
            <person name="Martin F.M."/>
            <person name="Hacquard S."/>
        </authorList>
    </citation>
    <scope>NUCLEOTIDE SEQUENCE</scope>
    <source>
        <strain evidence="2">MPI-CAGE-CH-0230</strain>
    </source>
</reference>
<keyword evidence="3" id="KW-1185">Reference proteome</keyword>
<proteinExistence type="predicted"/>
<dbReference type="EMBL" id="JAGTJQ010000011">
    <property type="protein sequence ID" value="KAH7017980.1"/>
    <property type="molecule type" value="Genomic_DNA"/>
</dbReference>
<accession>A0A9P8XU74</accession>
<sequence>MFSFRYVITALCAAGAVFAKESHDVPVEEAPSIITALFTDGNNRDSRADFTPGKWEFDGCAANPIPPSSAFSAATSLMDTDQCNVAGAVAPWPIHRIKQHGIPAQCTYRGSEGGSFQIFGSGLRHQPPVHPLSTTLTCTWDVQHQWEGLEHPVDRPNPEPLAEIVSTPSQQHRTVSTDHSIVLAGTPTLGTPKGIFSVVDSEAAFADAVDTVVLKGLKYRTARMIPCTIIRGNALA</sequence>
<name>A0A9P8XU74_9PEZI</name>
<organism evidence="2 3">
    <name type="scientific">Microdochium trichocladiopsis</name>
    <dbReference type="NCBI Taxonomy" id="1682393"/>
    <lineage>
        <taxon>Eukaryota</taxon>
        <taxon>Fungi</taxon>
        <taxon>Dikarya</taxon>
        <taxon>Ascomycota</taxon>
        <taxon>Pezizomycotina</taxon>
        <taxon>Sordariomycetes</taxon>
        <taxon>Xylariomycetidae</taxon>
        <taxon>Xylariales</taxon>
        <taxon>Microdochiaceae</taxon>
        <taxon>Microdochium</taxon>
    </lineage>
</organism>
<feature type="chain" id="PRO_5040479899" evidence="1">
    <location>
        <begin position="20"/>
        <end position="236"/>
    </location>
</feature>
<dbReference type="OrthoDB" id="10560504at2759"/>
<feature type="signal peptide" evidence="1">
    <location>
        <begin position="1"/>
        <end position="19"/>
    </location>
</feature>
<evidence type="ECO:0000313" key="3">
    <source>
        <dbReference type="Proteomes" id="UP000756346"/>
    </source>
</evidence>
<protein>
    <submittedName>
        <fullName evidence="2">Uncharacterized protein</fullName>
    </submittedName>
</protein>
<dbReference type="Proteomes" id="UP000756346">
    <property type="component" value="Unassembled WGS sequence"/>
</dbReference>
<gene>
    <name evidence="2" type="ORF">B0I36DRAFT_354305</name>
</gene>
<keyword evidence="1" id="KW-0732">Signal</keyword>
<dbReference type="AlphaFoldDB" id="A0A9P8XU74"/>
<comment type="caution">
    <text evidence="2">The sequence shown here is derived from an EMBL/GenBank/DDBJ whole genome shotgun (WGS) entry which is preliminary data.</text>
</comment>
<evidence type="ECO:0000313" key="2">
    <source>
        <dbReference type="EMBL" id="KAH7017980.1"/>
    </source>
</evidence>
<dbReference type="GeneID" id="70186844"/>
<dbReference type="RefSeq" id="XP_046006247.1">
    <property type="nucleotide sequence ID" value="XM_046157298.1"/>
</dbReference>